<feature type="region of interest" description="Disordered" evidence="1">
    <location>
        <begin position="289"/>
        <end position="308"/>
    </location>
</feature>
<evidence type="ECO:0000313" key="3">
    <source>
        <dbReference type="Proteomes" id="UP000077521"/>
    </source>
</evidence>
<dbReference type="AlphaFoldDB" id="A0A177TPQ2"/>
<feature type="region of interest" description="Disordered" evidence="1">
    <location>
        <begin position="170"/>
        <end position="215"/>
    </location>
</feature>
<organism evidence="2 3">
    <name type="scientific">Tilletia indica</name>
    <dbReference type="NCBI Taxonomy" id="43049"/>
    <lineage>
        <taxon>Eukaryota</taxon>
        <taxon>Fungi</taxon>
        <taxon>Dikarya</taxon>
        <taxon>Basidiomycota</taxon>
        <taxon>Ustilaginomycotina</taxon>
        <taxon>Exobasidiomycetes</taxon>
        <taxon>Tilletiales</taxon>
        <taxon>Tilletiaceae</taxon>
        <taxon>Tilletia</taxon>
    </lineage>
</organism>
<dbReference type="EMBL" id="LWDF02000055">
    <property type="protein sequence ID" value="KAE8258842.1"/>
    <property type="molecule type" value="Genomic_DNA"/>
</dbReference>
<feature type="compositionally biased region" description="Acidic residues" evidence="1">
    <location>
        <begin position="292"/>
        <end position="301"/>
    </location>
</feature>
<feature type="region of interest" description="Disordered" evidence="1">
    <location>
        <begin position="511"/>
        <end position="657"/>
    </location>
</feature>
<evidence type="ECO:0000256" key="1">
    <source>
        <dbReference type="SAM" id="MobiDB-lite"/>
    </source>
</evidence>
<comment type="caution">
    <text evidence="2">The sequence shown here is derived from an EMBL/GenBank/DDBJ whole genome shotgun (WGS) entry which is preliminary data.</text>
</comment>
<feature type="compositionally biased region" description="Low complexity" evidence="1">
    <location>
        <begin position="514"/>
        <end position="527"/>
    </location>
</feature>
<feature type="compositionally biased region" description="Basic residues" evidence="1">
    <location>
        <begin position="429"/>
        <end position="441"/>
    </location>
</feature>
<feature type="compositionally biased region" description="Low complexity" evidence="1">
    <location>
        <begin position="534"/>
        <end position="552"/>
    </location>
</feature>
<protein>
    <submittedName>
        <fullName evidence="2">Uncharacterized protein</fullName>
    </submittedName>
</protein>
<gene>
    <name evidence="2" type="ORF">A4X13_0g1406</name>
</gene>
<feature type="region of interest" description="Disordered" evidence="1">
    <location>
        <begin position="112"/>
        <end position="136"/>
    </location>
</feature>
<evidence type="ECO:0000313" key="2">
    <source>
        <dbReference type="EMBL" id="KAE8258842.1"/>
    </source>
</evidence>
<feature type="region of interest" description="Disordered" evidence="1">
    <location>
        <begin position="332"/>
        <end position="485"/>
    </location>
</feature>
<dbReference type="Proteomes" id="UP000077521">
    <property type="component" value="Unassembled WGS sequence"/>
</dbReference>
<proteinExistence type="predicted"/>
<feature type="region of interest" description="Disordered" evidence="1">
    <location>
        <begin position="221"/>
        <end position="240"/>
    </location>
</feature>
<feature type="compositionally biased region" description="Low complexity" evidence="1">
    <location>
        <begin position="343"/>
        <end position="354"/>
    </location>
</feature>
<keyword evidence="3" id="KW-1185">Reference proteome</keyword>
<feature type="compositionally biased region" description="Low complexity" evidence="1">
    <location>
        <begin position="403"/>
        <end position="424"/>
    </location>
</feature>
<reference evidence="2" key="1">
    <citation type="submission" date="2016-04" db="EMBL/GenBank/DDBJ databases">
        <authorList>
            <person name="Nguyen H.D."/>
            <person name="Samba Siva P."/>
            <person name="Cullis J."/>
            <person name="Levesque C.A."/>
            <person name="Hambleton S."/>
        </authorList>
    </citation>
    <scope>NUCLEOTIDE SEQUENCE</scope>
    <source>
        <strain evidence="2">DAOMC 236416</strain>
    </source>
</reference>
<sequence>MPVRPQSPYSDLLGDRKVDQNRADQSLKPRQGVLVQPEDYLGPAQQAPPAPPPPSPPPPSPENAGQIMSSLQVQNSPTSVLLPTDLLSQLINGPTPVPTLKSVDPVFASIHSTSSHKSAAPVHTGSRTKDDTDEGPAPFKIVYLTPLFVLVGLFLTFSVGGKIWGSAWRSKQREIRRRRKHRQNLEKDTEHQALDPDSSADGPHAQVSDDEDHHDIIPYRRRLREKRSEQHLVPDDGNTGMLHAFGARMLGTKGTLIPPTTRDRAGNKYSMPVQSNAWWKVHMHRAMSKPELDEEDEDDYDQDLKSGQMGESSLGLIVTVARRATVLSGTSPFVESLPDRSRPGSPSKPSRSGSTYRPDSPTRPNKPGTSYFPYSEDDAQSIIVHSPPASPTKEDEPMRWQCRSAISSTARGSSFSRSDSMSTDYSRHSPSRKPTQRRNAGRRQDSVIEIEPIAEPVPARLPTELRIGVNSSNPLDKTSAPSSPIKRQFDQGLFLASPTAEAYGLQPALKLKKTASSTRSSPSASRTNSERSARSATTTTSEGQTSVTTSSSKRSESPQRRAALARRSPNKLRSGARPAEASTTTNDGRYEDVDEDDAESYLIRALTSPPLRTTRAHTEDDPFTASTENSPKRARTADHPAFGGKKLRTPAEKTRERMLALQNAQSLIDKGLMNRAADP</sequence>
<name>A0A177TPQ2_9BASI</name>
<reference evidence="2" key="2">
    <citation type="journal article" date="2019" name="IMA Fungus">
        <title>Genome sequencing and comparison of five Tilletia species to identify candidate genes for the detection of regulated species infecting wheat.</title>
        <authorList>
            <person name="Nguyen H.D.T."/>
            <person name="Sultana T."/>
            <person name="Kesanakurti P."/>
            <person name="Hambleton S."/>
        </authorList>
    </citation>
    <scope>NUCLEOTIDE SEQUENCE</scope>
    <source>
        <strain evidence="2">DAOMC 236416</strain>
    </source>
</reference>
<feature type="compositionally biased region" description="Basic and acidic residues" evidence="1">
    <location>
        <begin position="183"/>
        <end position="194"/>
    </location>
</feature>
<feature type="compositionally biased region" description="Basic and acidic residues" evidence="1">
    <location>
        <begin position="13"/>
        <end position="27"/>
    </location>
</feature>
<feature type="compositionally biased region" description="Pro residues" evidence="1">
    <location>
        <begin position="46"/>
        <end position="61"/>
    </location>
</feature>
<feature type="region of interest" description="Disordered" evidence="1">
    <location>
        <begin position="1"/>
        <end position="67"/>
    </location>
</feature>
<accession>A0A177TPQ2</accession>
<feature type="compositionally biased region" description="Polar residues" evidence="1">
    <location>
        <begin position="469"/>
        <end position="482"/>
    </location>
</feature>